<evidence type="ECO:0000259" key="3">
    <source>
        <dbReference type="Pfam" id="PF20681"/>
    </source>
</evidence>
<evidence type="ECO:0000313" key="5">
    <source>
        <dbReference type="Proteomes" id="UP001218218"/>
    </source>
</evidence>
<comment type="caution">
    <text evidence="4">The sequence shown here is derived from an EMBL/GenBank/DDBJ whole genome shotgun (WGS) entry which is preliminary data.</text>
</comment>
<feature type="compositionally biased region" description="Pro residues" evidence="2">
    <location>
        <begin position="1"/>
        <end position="17"/>
    </location>
</feature>
<dbReference type="AlphaFoldDB" id="A0AAD7EI91"/>
<feature type="region of interest" description="Disordered" evidence="2">
    <location>
        <begin position="475"/>
        <end position="522"/>
    </location>
</feature>
<dbReference type="Proteomes" id="UP001218218">
    <property type="component" value="Unassembled WGS sequence"/>
</dbReference>
<dbReference type="Pfam" id="PF20681">
    <property type="entry name" value="DUF6818"/>
    <property type="match status" value="1"/>
</dbReference>
<gene>
    <name evidence="4" type="ORF">DFH08DRAFT_333861</name>
</gene>
<accession>A0AAD7EI91</accession>
<feature type="domain" description="DUF6818" evidence="3">
    <location>
        <begin position="173"/>
        <end position="251"/>
    </location>
</feature>
<dbReference type="InterPro" id="IPR049203">
    <property type="entry name" value="DUF6818"/>
</dbReference>
<keyword evidence="1" id="KW-0175">Coiled coil</keyword>
<feature type="region of interest" description="Disordered" evidence="2">
    <location>
        <begin position="1"/>
        <end position="161"/>
    </location>
</feature>
<feature type="compositionally biased region" description="Basic and acidic residues" evidence="2">
    <location>
        <begin position="98"/>
        <end position="135"/>
    </location>
</feature>
<feature type="coiled-coil region" evidence="1">
    <location>
        <begin position="327"/>
        <end position="368"/>
    </location>
</feature>
<proteinExistence type="predicted"/>
<dbReference type="PANTHER" id="PTHR34409">
    <property type="entry name" value="SET DOMAIN-CONTAINING PROTEIN"/>
    <property type="match status" value="1"/>
</dbReference>
<protein>
    <recommendedName>
        <fullName evidence="3">DUF6818 domain-containing protein</fullName>
    </recommendedName>
</protein>
<feature type="compositionally biased region" description="Basic residues" evidence="2">
    <location>
        <begin position="400"/>
        <end position="419"/>
    </location>
</feature>
<feature type="region of interest" description="Disordered" evidence="2">
    <location>
        <begin position="244"/>
        <end position="302"/>
    </location>
</feature>
<dbReference type="PANTHER" id="PTHR34409:SF1">
    <property type="entry name" value="MYB-LIKE DOMAIN-CONTAINING PROTEIN"/>
    <property type="match status" value="1"/>
</dbReference>
<name>A0AAD7EI91_9AGAR</name>
<feature type="compositionally biased region" description="Basic residues" evidence="2">
    <location>
        <begin position="381"/>
        <end position="391"/>
    </location>
</feature>
<evidence type="ECO:0000313" key="4">
    <source>
        <dbReference type="EMBL" id="KAJ7327633.1"/>
    </source>
</evidence>
<sequence length="557" mass="61935">MLPEALPRPPPHGTPRPPRLHSTLHDMSRGGPDSPSEHAFQNQFQFAMRPIPQPGPPQYTYPPPEATHRSIPVDSMPISGAELDSRDAAAIAKARGLKPADKVADSRRNGKERSDSKGKGRADVKKGNKRAHESSDSEDDNEPPAKRGRPAGSGNYGREATDQLLTVVPEVLPIGQKSWKVVERKFNAWAELKGRTKRSVKSLEAKYKGFLKLKKPTGSADCPPDVERAHQIEDLINQHVHSRELSDDDDFDNASDGGSSGIEVVERPSEPVHTAVARRAASPPLQRRKPRASGTDLANKFGNLFDPAAQKARDEARSQRTFENTQIVTLSQQLRDERALSENLRAQVSTLRDNFHNAERARERAEMRLEMQDFAAGRGRPPCRSRSRSPHPSRSLRPARSPHRPRRVRPAGYRSHKRVPGIDRVDGKIRVEQRFPEGGGMTTWYSDYSTDDFDELEDEEGDENQHPWDAEYHHMRRARSHNVTSRATGRRTPTPGPSRIPSYRSVSRRRTPTPGPSHLPETAISTVTGNAVEVVVTPQRGPPVALVISPGFPKLGD</sequence>
<evidence type="ECO:0000256" key="2">
    <source>
        <dbReference type="SAM" id="MobiDB-lite"/>
    </source>
</evidence>
<organism evidence="4 5">
    <name type="scientific">Mycena albidolilacea</name>
    <dbReference type="NCBI Taxonomy" id="1033008"/>
    <lineage>
        <taxon>Eukaryota</taxon>
        <taxon>Fungi</taxon>
        <taxon>Dikarya</taxon>
        <taxon>Basidiomycota</taxon>
        <taxon>Agaricomycotina</taxon>
        <taxon>Agaricomycetes</taxon>
        <taxon>Agaricomycetidae</taxon>
        <taxon>Agaricales</taxon>
        <taxon>Marasmiineae</taxon>
        <taxon>Mycenaceae</taxon>
        <taxon>Mycena</taxon>
    </lineage>
</organism>
<evidence type="ECO:0000256" key="1">
    <source>
        <dbReference type="SAM" id="Coils"/>
    </source>
</evidence>
<feature type="region of interest" description="Disordered" evidence="2">
    <location>
        <begin position="373"/>
        <end position="419"/>
    </location>
</feature>
<reference evidence="4" key="1">
    <citation type="submission" date="2023-03" db="EMBL/GenBank/DDBJ databases">
        <title>Massive genome expansion in bonnet fungi (Mycena s.s.) driven by repeated elements and novel gene families across ecological guilds.</title>
        <authorList>
            <consortium name="Lawrence Berkeley National Laboratory"/>
            <person name="Harder C.B."/>
            <person name="Miyauchi S."/>
            <person name="Viragh M."/>
            <person name="Kuo A."/>
            <person name="Thoen E."/>
            <person name="Andreopoulos B."/>
            <person name="Lu D."/>
            <person name="Skrede I."/>
            <person name="Drula E."/>
            <person name="Henrissat B."/>
            <person name="Morin E."/>
            <person name="Kohler A."/>
            <person name="Barry K."/>
            <person name="LaButti K."/>
            <person name="Morin E."/>
            <person name="Salamov A."/>
            <person name="Lipzen A."/>
            <person name="Mereny Z."/>
            <person name="Hegedus B."/>
            <person name="Baldrian P."/>
            <person name="Stursova M."/>
            <person name="Weitz H."/>
            <person name="Taylor A."/>
            <person name="Grigoriev I.V."/>
            <person name="Nagy L.G."/>
            <person name="Martin F."/>
            <person name="Kauserud H."/>
        </authorList>
    </citation>
    <scope>NUCLEOTIDE SEQUENCE</scope>
    <source>
        <strain evidence="4">CBHHK002</strain>
    </source>
</reference>
<keyword evidence="5" id="KW-1185">Reference proteome</keyword>
<feature type="compositionally biased region" description="Pro residues" evidence="2">
    <location>
        <begin position="51"/>
        <end position="65"/>
    </location>
</feature>
<dbReference type="EMBL" id="JARIHO010000041">
    <property type="protein sequence ID" value="KAJ7327633.1"/>
    <property type="molecule type" value="Genomic_DNA"/>
</dbReference>